<keyword evidence="1" id="KW-0238">DNA-binding</keyword>
<dbReference type="InterPro" id="IPR013762">
    <property type="entry name" value="Integrase-like_cat_sf"/>
</dbReference>
<dbReference type="GO" id="GO:0015074">
    <property type="term" value="P:DNA integration"/>
    <property type="evidence" value="ECO:0007669"/>
    <property type="project" value="InterPro"/>
</dbReference>
<proteinExistence type="predicted"/>
<protein>
    <recommendedName>
        <fullName evidence="6">Tyr recombinase domain-containing protein</fullName>
    </recommendedName>
</protein>
<reference evidence="4 5" key="1">
    <citation type="submission" date="2019-03" db="EMBL/GenBank/DDBJ databases">
        <title>Single cell metagenomics reveals metabolic interactions within the superorganism composed of flagellate Streblomastix strix and complex community of Bacteroidetes bacteria on its surface.</title>
        <authorList>
            <person name="Treitli S.C."/>
            <person name="Kolisko M."/>
            <person name="Husnik F."/>
            <person name="Keeling P."/>
            <person name="Hampl V."/>
        </authorList>
    </citation>
    <scope>NUCLEOTIDE SEQUENCE [LARGE SCALE GENOMIC DNA]</scope>
    <source>
        <strain evidence="4">ST1C</strain>
    </source>
</reference>
<comment type="caution">
    <text evidence="4">The sequence shown here is derived from an EMBL/GenBank/DDBJ whole genome shotgun (WGS) entry which is preliminary data.</text>
</comment>
<evidence type="ECO:0000256" key="3">
    <source>
        <dbReference type="SAM" id="MobiDB-lite"/>
    </source>
</evidence>
<evidence type="ECO:0008006" key="6">
    <source>
        <dbReference type="Google" id="ProtNLM"/>
    </source>
</evidence>
<dbReference type="EMBL" id="SNRW01000500">
    <property type="protein sequence ID" value="KAA6400786.1"/>
    <property type="molecule type" value="Genomic_DNA"/>
</dbReference>
<dbReference type="OrthoDB" id="6769862at2759"/>
<dbReference type="PANTHER" id="PTHR35617">
    <property type="entry name" value="PHAGE_INTEGRASE DOMAIN-CONTAINING PROTEIN"/>
    <property type="match status" value="1"/>
</dbReference>
<dbReference type="GO" id="GO:0003677">
    <property type="term" value="F:DNA binding"/>
    <property type="evidence" value="ECO:0007669"/>
    <property type="project" value="UniProtKB-KW"/>
</dbReference>
<feature type="region of interest" description="Disordered" evidence="3">
    <location>
        <begin position="436"/>
        <end position="467"/>
    </location>
</feature>
<dbReference type="Gene3D" id="1.10.150.130">
    <property type="match status" value="1"/>
</dbReference>
<dbReference type="PANTHER" id="PTHR35617:SF3">
    <property type="entry name" value="CORE-BINDING (CB) DOMAIN-CONTAINING PROTEIN"/>
    <property type="match status" value="1"/>
</dbReference>
<dbReference type="InterPro" id="IPR011010">
    <property type="entry name" value="DNA_brk_join_enz"/>
</dbReference>
<name>A0A5J4X224_9EUKA</name>
<sequence length="487" mass="54463">MFFKQLCDQLRLEPQIDGFASAWNRQVPIYISWKKEIGAEAANALLSNWGDGRIWWLHPPIPILSQVVNKPIYDHAKAILITPDWRTLPCRMNLESKSVMSIKLPPTRECSIAGPGMEAAEATLPSEDIFKLKPGSSATKELILGSYAPGTLSHYQSALKHWISWCNVKGINPISNDPIDLANCMSDLFSSGKCYRSMCESMRSAVSSVIGLITGKRLGQDYITQTVARGIRKIEPRQAKYKFIWEAQILRNYLQQLGQNTSLKEQSLQAKVATLLLLEHSLRISEMQKIEIGSVNVNREQNSISIKTKLKTNDVPTTITLDEDPNVSSQTSLMLSIQELKDRVIRRTNSRDAHLFTKIGEIGALSDDDIRNLIKKFMKQAALDVSLFSAYSLKAAGLSEAQRNGVFLEQIASKSRLSTKGLVLRKHYLLPLQQTNNIAQHSHSSRQTRSSDEGSRFSSGKSRSLGEAEAIETNAPLLKWNLEIDNV</sequence>
<dbReference type="Gene3D" id="1.10.443.10">
    <property type="entry name" value="Intergrase catalytic core"/>
    <property type="match status" value="1"/>
</dbReference>
<dbReference type="InterPro" id="IPR010998">
    <property type="entry name" value="Integrase_recombinase_N"/>
</dbReference>
<evidence type="ECO:0000313" key="4">
    <source>
        <dbReference type="EMBL" id="KAA6400786.1"/>
    </source>
</evidence>
<evidence type="ECO:0000256" key="2">
    <source>
        <dbReference type="ARBA" id="ARBA00023172"/>
    </source>
</evidence>
<gene>
    <name evidence="4" type="ORF">EZS28_003690</name>
</gene>
<dbReference type="SUPFAM" id="SSF56349">
    <property type="entry name" value="DNA breaking-rejoining enzymes"/>
    <property type="match status" value="1"/>
</dbReference>
<accession>A0A5J4X224</accession>
<dbReference type="Proteomes" id="UP000324800">
    <property type="component" value="Unassembled WGS sequence"/>
</dbReference>
<organism evidence="4 5">
    <name type="scientific">Streblomastix strix</name>
    <dbReference type="NCBI Taxonomy" id="222440"/>
    <lineage>
        <taxon>Eukaryota</taxon>
        <taxon>Metamonada</taxon>
        <taxon>Preaxostyla</taxon>
        <taxon>Oxymonadida</taxon>
        <taxon>Streblomastigidae</taxon>
        <taxon>Streblomastix</taxon>
    </lineage>
</organism>
<dbReference type="GO" id="GO:0006310">
    <property type="term" value="P:DNA recombination"/>
    <property type="evidence" value="ECO:0007669"/>
    <property type="project" value="UniProtKB-KW"/>
</dbReference>
<evidence type="ECO:0000256" key="1">
    <source>
        <dbReference type="ARBA" id="ARBA00023125"/>
    </source>
</evidence>
<evidence type="ECO:0000313" key="5">
    <source>
        <dbReference type="Proteomes" id="UP000324800"/>
    </source>
</evidence>
<dbReference type="AlphaFoldDB" id="A0A5J4X224"/>
<keyword evidence="2" id="KW-0233">DNA recombination</keyword>